<sequence length="404" mass="46637">MSLIEEKKKKGLKLEELLNLRKEHKEIEEKSKRLSDYLNQNIFSVFDRTQQTSDIKLEELLDVSDNSFNFFKKLSKSGVFEYSFPALEINHLTKYYGNKNIASLVNVSLKVYFGDLHIIVGSYSSGKTTLFNCIAGKEEYEGEILFNSQNYKGDILRINKVCGFIGYEHEFDLFSTLEEVINTKLQLMGVEESTIRNYLSLKLKTFGLENKRKTCIIDLKLLEIRKVQLLISLIFDPNILVLDQPLLGLQHTERIEFLDLLVKFKTPERAVILFSHELADLVNYFNSCTLLVEGKTYYSGSMDNLLLESKNKYTIVTSDNEVCLKFLPKYATSHSVNLLKNVIFCTFDGQMNFLLFQRECSAKNIILLEIKKISLDLEDVYHSVSKVGSKTARVEINKQRFFST</sequence>
<feature type="domain" description="ABC transporter" evidence="5">
    <location>
        <begin position="87"/>
        <end position="318"/>
    </location>
</feature>
<evidence type="ECO:0000256" key="2">
    <source>
        <dbReference type="ARBA" id="ARBA00022448"/>
    </source>
</evidence>
<dbReference type="InterPro" id="IPR027417">
    <property type="entry name" value="P-loop_NTPase"/>
</dbReference>
<evidence type="ECO:0000313" key="6">
    <source>
        <dbReference type="EMBL" id="AHC39773.1"/>
    </source>
</evidence>
<dbReference type="Pfam" id="PF00005">
    <property type="entry name" value="ABC_tran"/>
    <property type="match status" value="1"/>
</dbReference>
<evidence type="ECO:0000256" key="3">
    <source>
        <dbReference type="ARBA" id="ARBA00022741"/>
    </source>
</evidence>
<evidence type="ECO:0000259" key="5">
    <source>
        <dbReference type="PROSITE" id="PS50893"/>
    </source>
</evidence>
<gene>
    <name evidence="6" type="ORF">OVS_00025</name>
</gene>
<keyword evidence="2" id="KW-0813">Transport</keyword>
<dbReference type="RefSeq" id="WP_024070821.1">
    <property type="nucleotide sequence ID" value="NC_023062.1"/>
</dbReference>
<dbReference type="PANTHER" id="PTHR42711">
    <property type="entry name" value="ABC TRANSPORTER ATP-BINDING PROTEIN"/>
    <property type="match status" value="1"/>
</dbReference>
<dbReference type="GO" id="GO:0005524">
    <property type="term" value="F:ATP binding"/>
    <property type="evidence" value="ECO:0007669"/>
    <property type="project" value="UniProtKB-KW"/>
</dbReference>
<proteinExistence type="inferred from homology"/>
<keyword evidence="3" id="KW-0547">Nucleotide-binding</keyword>
<protein>
    <submittedName>
        <fullName evidence="6">ABC transporter ATP-binding protein</fullName>
    </submittedName>
</protein>
<dbReference type="PROSITE" id="PS50893">
    <property type="entry name" value="ABC_TRANSPORTER_2"/>
    <property type="match status" value="1"/>
</dbReference>
<dbReference type="InterPro" id="IPR050763">
    <property type="entry name" value="ABC_transporter_ATP-binding"/>
</dbReference>
<name>A0ABM5P061_9MOLU</name>
<dbReference type="Proteomes" id="UP000018745">
    <property type="component" value="Chromosome"/>
</dbReference>
<accession>A0ABM5P061</accession>
<evidence type="ECO:0000256" key="1">
    <source>
        <dbReference type="ARBA" id="ARBA00005417"/>
    </source>
</evidence>
<dbReference type="Gene3D" id="3.40.50.300">
    <property type="entry name" value="P-loop containing nucleotide triphosphate hydrolases"/>
    <property type="match status" value="1"/>
</dbReference>
<dbReference type="InterPro" id="IPR003439">
    <property type="entry name" value="ABC_transporter-like_ATP-bd"/>
</dbReference>
<comment type="similarity">
    <text evidence="1">Belongs to the ABC transporter superfamily.</text>
</comment>
<evidence type="ECO:0000313" key="7">
    <source>
        <dbReference type="Proteomes" id="UP000018745"/>
    </source>
</evidence>
<organism evidence="6 7">
    <name type="scientific">Mycoplasma ovis str. Michigan</name>
    <dbReference type="NCBI Taxonomy" id="1415773"/>
    <lineage>
        <taxon>Bacteria</taxon>
        <taxon>Bacillati</taxon>
        <taxon>Mycoplasmatota</taxon>
        <taxon>Mollicutes</taxon>
        <taxon>Mycoplasmataceae</taxon>
        <taxon>Mycoplasma</taxon>
    </lineage>
</organism>
<keyword evidence="4 6" id="KW-0067">ATP-binding</keyword>
<keyword evidence="7" id="KW-1185">Reference proteome</keyword>
<dbReference type="SUPFAM" id="SSF52540">
    <property type="entry name" value="P-loop containing nucleoside triphosphate hydrolases"/>
    <property type="match status" value="1"/>
</dbReference>
<dbReference type="EMBL" id="CP006935">
    <property type="protein sequence ID" value="AHC39773.1"/>
    <property type="molecule type" value="Genomic_DNA"/>
</dbReference>
<evidence type="ECO:0000256" key="4">
    <source>
        <dbReference type="ARBA" id="ARBA00022840"/>
    </source>
</evidence>
<reference evidence="6 7" key="1">
    <citation type="journal article" date="2014" name="Genome Announc.">
        <title>Complete Genome Sequence of Mycoplasma ovis Strain Michigan, a Hemoplasma of Sheep with Two Distinct 16S rRNA Genes.</title>
        <authorList>
            <person name="Deshuillers P.L."/>
            <person name="Santos A.P."/>
            <person name="do Nascimento N.C."/>
            <person name="Hampel J.A."/>
            <person name="Bergin I.L."/>
            <person name="Dyson M.C."/>
            <person name="Messick J.B."/>
        </authorList>
    </citation>
    <scope>NUCLEOTIDE SEQUENCE [LARGE SCALE GENOMIC DNA]</scope>
    <source>
        <strain evidence="6 7">Michigan</strain>
    </source>
</reference>
<dbReference type="PANTHER" id="PTHR42711:SF5">
    <property type="entry name" value="ABC TRANSPORTER ATP-BINDING PROTEIN NATA"/>
    <property type="match status" value="1"/>
</dbReference>